<dbReference type="AlphaFoldDB" id="A0A512D015"/>
<dbReference type="OrthoDB" id="4858440at2"/>
<organism evidence="1 2">
    <name type="scientific">Terrabacter aerolatus</name>
    <dbReference type="NCBI Taxonomy" id="422442"/>
    <lineage>
        <taxon>Bacteria</taxon>
        <taxon>Bacillati</taxon>
        <taxon>Actinomycetota</taxon>
        <taxon>Actinomycetes</taxon>
        <taxon>Micrococcales</taxon>
        <taxon>Intrasporangiaceae</taxon>
        <taxon>Terrabacter</taxon>
    </lineage>
</organism>
<gene>
    <name evidence="1" type="ORF">TAE01_16110</name>
</gene>
<accession>A0A512D015</accession>
<keyword evidence="2" id="KW-1185">Reference proteome</keyword>
<evidence type="ECO:0000313" key="2">
    <source>
        <dbReference type="Proteomes" id="UP000321534"/>
    </source>
</evidence>
<proteinExistence type="predicted"/>
<name>A0A512D015_9MICO</name>
<sequence>MTDTNETRGDRVKDPLHGTPIEAIELPDDIVGIGASELAYLLSRHDSAASRTSGEFLLSDPRIAQEGALIGGASSLVSRGWLTLDENGDRQTRSYAALIEYVTGKAYRWSRIGFVGADGDDVEYVALLESDTVTALMQPRQLASWFVRLGEPDVDRTALVTGMMKERFAADPAAAVILQVRTADGDRTLAVRPRGEGYEALRDVSGPGTGTGGTVDEAGLTAEVARLYGEGVAA</sequence>
<evidence type="ECO:0000313" key="1">
    <source>
        <dbReference type="EMBL" id="GEO29801.1"/>
    </source>
</evidence>
<dbReference type="RefSeq" id="WP_147065181.1">
    <property type="nucleotide sequence ID" value="NZ_BAAARO010000013.1"/>
</dbReference>
<dbReference type="Proteomes" id="UP000321534">
    <property type="component" value="Unassembled WGS sequence"/>
</dbReference>
<comment type="caution">
    <text evidence="1">The sequence shown here is derived from an EMBL/GenBank/DDBJ whole genome shotgun (WGS) entry which is preliminary data.</text>
</comment>
<dbReference type="EMBL" id="BJYX01000006">
    <property type="protein sequence ID" value="GEO29801.1"/>
    <property type="molecule type" value="Genomic_DNA"/>
</dbReference>
<reference evidence="1 2" key="1">
    <citation type="submission" date="2019-07" db="EMBL/GenBank/DDBJ databases">
        <title>Whole genome shotgun sequence of Terrabacter aerolatus NBRC 106305.</title>
        <authorList>
            <person name="Hosoyama A."/>
            <person name="Uohara A."/>
            <person name="Ohji S."/>
            <person name="Ichikawa N."/>
        </authorList>
    </citation>
    <scope>NUCLEOTIDE SEQUENCE [LARGE SCALE GENOMIC DNA]</scope>
    <source>
        <strain evidence="1 2">NBRC 106305</strain>
    </source>
</reference>
<protein>
    <submittedName>
        <fullName evidence="1">Uncharacterized protein</fullName>
    </submittedName>
</protein>